<dbReference type="HOGENOM" id="CLU_2683454_0_0_5"/>
<organism evidence="2 3">
    <name type="scientific">Yoonia vestfoldensis SKA53</name>
    <dbReference type="NCBI Taxonomy" id="314232"/>
    <lineage>
        <taxon>Bacteria</taxon>
        <taxon>Pseudomonadati</taxon>
        <taxon>Pseudomonadota</taxon>
        <taxon>Alphaproteobacteria</taxon>
        <taxon>Rhodobacterales</taxon>
        <taxon>Paracoccaceae</taxon>
        <taxon>Yoonia</taxon>
    </lineage>
</organism>
<dbReference type="RefSeq" id="WP_007205856.1">
    <property type="nucleotide sequence ID" value="NZ_CH672414.1"/>
</dbReference>
<accession>A3V1H9</accession>
<comment type="caution">
    <text evidence="2">The sequence shown here is derived from an EMBL/GenBank/DDBJ whole genome shotgun (WGS) entry which is preliminary data.</text>
</comment>
<keyword evidence="1" id="KW-0732">Signal</keyword>
<gene>
    <name evidence="2" type="ORF">SKA53_09529</name>
</gene>
<feature type="signal peptide" evidence="1">
    <location>
        <begin position="1"/>
        <end position="17"/>
    </location>
</feature>
<evidence type="ECO:0000256" key="1">
    <source>
        <dbReference type="SAM" id="SignalP"/>
    </source>
</evidence>
<reference evidence="2 3" key="1">
    <citation type="submission" date="2006-01" db="EMBL/GenBank/DDBJ databases">
        <authorList>
            <person name="Hagstrom A."/>
            <person name="Ferriera S."/>
            <person name="Johnson J."/>
            <person name="Kravitz S."/>
            <person name="Halpern A."/>
            <person name="Remington K."/>
            <person name="Beeson K."/>
            <person name="Tran B."/>
            <person name="Rogers Y.-H."/>
            <person name="Friedman R."/>
            <person name="Venter J.C."/>
        </authorList>
    </citation>
    <scope>NUCLEOTIDE SEQUENCE [LARGE SCALE GENOMIC DNA]</scope>
    <source>
        <strain evidence="2 3">SKA53</strain>
    </source>
</reference>
<proteinExistence type="predicted"/>
<evidence type="ECO:0000313" key="3">
    <source>
        <dbReference type="Proteomes" id="UP000004507"/>
    </source>
</evidence>
<name>A3V1H9_9RHOB</name>
<protein>
    <submittedName>
        <fullName evidence="2">Uncharacterized protein</fullName>
    </submittedName>
</protein>
<dbReference type="AlphaFoldDB" id="A3V1H9"/>
<evidence type="ECO:0000313" key="2">
    <source>
        <dbReference type="EMBL" id="EAQ07954.1"/>
    </source>
</evidence>
<keyword evidence="3" id="KW-1185">Reference proteome</keyword>
<dbReference type="OrthoDB" id="7872504at2"/>
<dbReference type="Proteomes" id="UP000004507">
    <property type="component" value="Unassembled WGS sequence"/>
</dbReference>
<dbReference type="EMBL" id="AAMS01000001">
    <property type="protein sequence ID" value="EAQ07954.1"/>
    <property type="molecule type" value="Genomic_DNA"/>
</dbReference>
<sequence>MRLIVLALAMLPAAAFAQETTLPTAAEPVAQSCPAGMTFNAATQSCGLTPAQTPTPAASDGFGCSFSAAREVTS</sequence>
<feature type="chain" id="PRO_5005334344" evidence="1">
    <location>
        <begin position="18"/>
        <end position="74"/>
    </location>
</feature>
<dbReference type="STRING" id="314232.SKA53_09529"/>